<name>A0A0E9W6X2_ANGAN</name>
<proteinExistence type="predicted"/>
<evidence type="ECO:0000313" key="1">
    <source>
        <dbReference type="EMBL" id="JAH85310.1"/>
    </source>
</evidence>
<accession>A0A0E9W6X2</accession>
<protein>
    <submittedName>
        <fullName evidence="1">Uncharacterized protein</fullName>
    </submittedName>
</protein>
<organism evidence="1">
    <name type="scientific">Anguilla anguilla</name>
    <name type="common">European freshwater eel</name>
    <name type="synonym">Muraena anguilla</name>
    <dbReference type="NCBI Taxonomy" id="7936"/>
    <lineage>
        <taxon>Eukaryota</taxon>
        <taxon>Metazoa</taxon>
        <taxon>Chordata</taxon>
        <taxon>Craniata</taxon>
        <taxon>Vertebrata</taxon>
        <taxon>Euteleostomi</taxon>
        <taxon>Actinopterygii</taxon>
        <taxon>Neopterygii</taxon>
        <taxon>Teleostei</taxon>
        <taxon>Anguilliformes</taxon>
        <taxon>Anguillidae</taxon>
        <taxon>Anguilla</taxon>
    </lineage>
</organism>
<reference evidence="1" key="2">
    <citation type="journal article" date="2015" name="Fish Shellfish Immunol.">
        <title>Early steps in the European eel (Anguilla anguilla)-Vibrio vulnificus interaction in the gills: Role of the RtxA13 toxin.</title>
        <authorList>
            <person name="Callol A."/>
            <person name="Pajuelo D."/>
            <person name="Ebbesson L."/>
            <person name="Teles M."/>
            <person name="MacKenzie S."/>
            <person name="Amaro C."/>
        </authorList>
    </citation>
    <scope>NUCLEOTIDE SEQUENCE</scope>
</reference>
<sequence length="70" mass="8376">MPSYLVLCAHKQGGHSAWVRLCVWHYRGQNKQYYHLIVPTLETLCPIYRHLRLSSIFEQWILVCVVFLFL</sequence>
<reference evidence="1" key="1">
    <citation type="submission" date="2014-11" db="EMBL/GenBank/DDBJ databases">
        <authorList>
            <person name="Amaro Gonzalez C."/>
        </authorList>
    </citation>
    <scope>NUCLEOTIDE SEQUENCE</scope>
</reference>
<dbReference type="EMBL" id="GBXM01023267">
    <property type="protein sequence ID" value="JAH85310.1"/>
    <property type="molecule type" value="Transcribed_RNA"/>
</dbReference>
<dbReference type="AlphaFoldDB" id="A0A0E9W6X2"/>